<dbReference type="EMBL" id="BSYR01000019">
    <property type="protein sequence ID" value="GMI81151.1"/>
    <property type="molecule type" value="Genomic_DNA"/>
</dbReference>
<feature type="signal peptide" evidence="14">
    <location>
        <begin position="1"/>
        <end position="28"/>
    </location>
</feature>
<dbReference type="OrthoDB" id="4691307at2759"/>
<feature type="chain" id="PRO_5040719947" evidence="14">
    <location>
        <begin position="29"/>
        <end position="1207"/>
    </location>
</feature>
<comment type="similarity">
    <text evidence="3">Belongs to the RLP family.</text>
</comment>
<dbReference type="Pfam" id="PF23598">
    <property type="entry name" value="LRR_14"/>
    <property type="match status" value="1"/>
</dbReference>
<reference evidence="16" key="1">
    <citation type="submission" date="2023-05" db="EMBL/GenBank/DDBJ databases">
        <title>Genome and transcriptome analyses reveal genes involved in the formation of fine ridges on petal epidermal cells in Hibiscus trionum.</title>
        <authorList>
            <person name="Koshimizu S."/>
            <person name="Masuda S."/>
            <person name="Ishii T."/>
            <person name="Shirasu K."/>
            <person name="Hoshino A."/>
            <person name="Arita M."/>
        </authorList>
    </citation>
    <scope>NUCLEOTIDE SEQUENCE</scope>
    <source>
        <strain evidence="16">Hamamatsu line</strain>
    </source>
</reference>
<dbReference type="Pfam" id="PF00560">
    <property type="entry name" value="LRR_1"/>
    <property type="match status" value="6"/>
</dbReference>
<keyword evidence="17" id="KW-1185">Reference proteome</keyword>
<gene>
    <name evidence="16" type="ORF">HRI_001784400</name>
</gene>
<dbReference type="InterPro" id="IPR003591">
    <property type="entry name" value="Leu-rich_rpt_typical-subtyp"/>
</dbReference>
<evidence type="ECO:0000256" key="12">
    <source>
        <dbReference type="ARBA" id="ARBA00023180"/>
    </source>
</evidence>
<dbReference type="GO" id="GO:0005886">
    <property type="term" value="C:plasma membrane"/>
    <property type="evidence" value="ECO:0007669"/>
    <property type="project" value="UniProtKB-SubCell"/>
</dbReference>
<keyword evidence="9 13" id="KW-1133">Transmembrane helix</keyword>
<evidence type="ECO:0000256" key="9">
    <source>
        <dbReference type="ARBA" id="ARBA00022989"/>
    </source>
</evidence>
<keyword evidence="5" id="KW-0433">Leucine-rich repeat</keyword>
<dbReference type="FunFam" id="3.80.10.10:FF:000233">
    <property type="entry name" value="Leucine-rich repeat receptor-like protein kinase TDR"/>
    <property type="match status" value="1"/>
</dbReference>
<evidence type="ECO:0000256" key="4">
    <source>
        <dbReference type="ARBA" id="ARBA00022475"/>
    </source>
</evidence>
<dbReference type="SMART" id="SM00369">
    <property type="entry name" value="LRR_TYP"/>
    <property type="match status" value="14"/>
</dbReference>
<feature type="domain" description="Disease resistance R13L4/SHOC-2-like LRR" evidence="15">
    <location>
        <begin position="214"/>
        <end position="490"/>
    </location>
</feature>
<evidence type="ECO:0000256" key="13">
    <source>
        <dbReference type="SAM" id="Phobius"/>
    </source>
</evidence>
<dbReference type="PROSITE" id="PS51450">
    <property type="entry name" value="LRR"/>
    <property type="match status" value="3"/>
</dbReference>
<evidence type="ECO:0000313" key="17">
    <source>
        <dbReference type="Proteomes" id="UP001165190"/>
    </source>
</evidence>
<evidence type="ECO:0000259" key="15">
    <source>
        <dbReference type="Pfam" id="PF23598"/>
    </source>
</evidence>
<dbReference type="PRINTS" id="PR00019">
    <property type="entry name" value="LEURICHRPT"/>
</dbReference>
<keyword evidence="11 16" id="KW-0675">Receptor</keyword>
<keyword evidence="4" id="KW-1003">Cell membrane</keyword>
<evidence type="ECO:0000313" key="16">
    <source>
        <dbReference type="EMBL" id="GMI81151.1"/>
    </source>
</evidence>
<keyword evidence="8" id="KW-0677">Repeat</keyword>
<evidence type="ECO:0000256" key="14">
    <source>
        <dbReference type="SAM" id="SignalP"/>
    </source>
</evidence>
<dbReference type="InterPro" id="IPR032675">
    <property type="entry name" value="LRR_dom_sf"/>
</dbReference>
<dbReference type="Pfam" id="PF13855">
    <property type="entry name" value="LRR_8"/>
    <property type="match status" value="2"/>
</dbReference>
<dbReference type="SUPFAM" id="SSF52058">
    <property type="entry name" value="L domain-like"/>
    <property type="match status" value="4"/>
</dbReference>
<sequence length="1207" mass="135539">MESKWLELVMLLHVLGVLMLGTAELCEGCSEEERVALSRLKPFFPFIDYTTGHPGLNYYSTEEDYDSVEEKESSLDCCKWSRVECNPNTGRVIKLFLHDRNGFFRDPWFLNASLFLPFQELQCLSLSGNLIAGCLANQGFEKLSSKLDKLETLDLSYNYFNDSILTSISQLSSLKFLDFTANFPLTKSNTTNGIKMLSKLNNLETLNLSNNPISNILSQLHDFTSLKSLNLRNCRLKGIVDLTEFNTLMNLKELYLDFNAIESLGSSFQGKGQLKLNKLEVLGLSGNHFTNSIFSSLAALPNLKSLNLGFNKLKGPIDMKDLNSLINLEELILWSNGVTELVHSQELRLMNLSVLDLIDNPLDSSKLSSLGKLPNLKILSFGSTELKRSINITEIVGLSNLEQLDVYCHSDTDCSFSLQSLGLFPSLKTLYLIGFTFDETTSYYQNNPLRLKNLETLCILESSLGNNFLQQIEAMPSLKILNLVDCGLNGTLDKQGFCGLTNLRELDMIDNNLKGNLPECFSNFTSLESLNLSYNQLSGNVFALESLTSLKELRLSNNYFRIPSSLRPFFNLWKLERFDVDNNIIYAESEIESLVPRFQLKHISLTCCGDAGQIPQFLYHQRHLRVVHISNIKLTGEFPNWLLQNNTNLQSLNLANNSLTGPFELPFLPRTSLSYLDISKNLFHGKVPTEIGAKLPSLWFLNMSKNHFNGNIPASIGDMNSLWNLDLSDNQLSGGLPEHLAVGCFSLFFLKLSNNRLQGQMFSSSFNLTDLRELHLDGNHFSGKISDFLSNCSRLSTLDVSNNELSGEIPRWMGNMSSLKEIMMANNHLQGPFPLEFCRPDLRLELLDLSANNISGHIPACFSPLWISQVHLSSNKLQGQLTDAFRNSTILVTLDLSYNHLTGQIPNWIGNLSQLSFFLLNNNHFEGRIPVQLCNLGHLSLIDLSNNNLSGTIPPCLKITTLNETSQEYVRYITIVARAPPDPFSLDEPVQFTSKNKSYSYKGRLLTYLSGIDLSCNKLTGEIPGQVKNFRNIYALNLSHNSLIGSIPQAFSDLKQIESLDLSHNNLSGAIPPQLVGLYSLSYFSVAYNNLSGSTPEMTAQFSTFDEKCYVGNPLLCGKPLPKNCSTSGPPPSSLPMASNDNRLMDMTAFYASFAASYIVVILSIASVLYINPYWRRAWFYHIGEISKCCYYFLEDHILPRKFYCES</sequence>
<keyword evidence="6 13" id="KW-0812">Transmembrane</keyword>
<organism evidence="16 17">
    <name type="scientific">Hibiscus trionum</name>
    <name type="common">Flower of an hour</name>
    <dbReference type="NCBI Taxonomy" id="183268"/>
    <lineage>
        <taxon>Eukaryota</taxon>
        <taxon>Viridiplantae</taxon>
        <taxon>Streptophyta</taxon>
        <taxon>Embryophyta</taxon>
        <taxon>Tracheophyta</taxon>
        <taxon>Spermatophyta</taxon>
        <taxon>Magnoliopsida</taxon>
        <taxon>eudicotyledons</taxon>
        <taxon>Gunneridae</taxon>
        <taxon>Pentapetalae</taxon>
        <taxon>rosids</taxon>
        <taxon>malvids</taxon>
        <taxon>Malvales</taxon>
        <taxon>Malvaceae</taxon>
        <taxon>Malvoideae</taxon>
        <taxon>Hibiscus</taxon>
    </lineage>
</organism>
<comment type="subcellular location">
    <subcellularLocation>
        <location evidence="2">Cell membrane</location>
    </subcellularLocation>
    <subcellularLocation>
        <location evidence="1">Membrane</location>
        <topology evidence="1">Single-pass membrane protein</topology>
    </subcellularLocation>
</comment>
<feature type="transmembrane region" description="Helical" evidence="13">
    <location>
        <begin position="1149"/>
        <end position="1171"/>
    </location>
</feature>
<dbReference type="SMART" id="SM00365">
    <property type="entry name" value="LRR_SD22"/>
    <property type="match status" value="9"/>
</dbReference>
<dbReference type="AlphaFoldDB" id="A0A9W7HPP3"/>
<dbReference type="InterPro" id="IPR001611">
    <property type="entry name" value="Leu-rich_rpt"/>
</dbReference>
<dbReference type="InterPro" id="IPR055414">
    <property type="entry name" value="LRR_R13L4/SHOC2-like"/>
</dbReference>
<evidence type="ECO:0000256" key="8">
    <source>
        <dbReference type="ARBA" id="ARBA00022737"/>
    </source>
</evidence>
<proteinExistence type="inferred from homology"/>
<accession>A0A9W7HPP3</accession>
<comment type="caution">
    <text evidence="16">The sequence shown here is derived from an EMBL/GenBank/DDBJ whole genome shotgun (WGS) entry which is preliminary data.</text>
</comment>
<protein>
    <submittedName>
        <fullName evidence="16">Receptor like protein 9</fullName>
    </submittedName>
</protein>
<evidence type="ECO:0000256" key="1">
    <source>
        <dbReference type="ARBA" id="ARBA00004167"/>
    </source>
</evidence>
<dbReference type="Proteomes" id="UP001165190">
    <property type="component" value="Unassembled WGS sequence"/>
</dbReference>
<dbReference type="PANTHER" id="PTHR48062:SF21">
    <property type="entry name" value="RECEPTOR-LIKE PROTEIN 12"/>
    <property type="match status" value="1"/>
</dbReference>
<evidence type="ECO:0000256" key="11">
    <source>
        <dbReference type="ARBA" id="ARBA00023170"/>
    </source>
</evidence>
<dbReference type="GO" id="GO:0009791">
    <property type="term" value="P:post-embryonic development"/>
    <property type="evidence" value="ECO:0007669"/>
    <property type="project" value="UniProtKB-ARBA"/>
</dbReference>
<dbReference type="Gene3D" id="3.80.10.10">
    <property type="entry name" value="Ribonuclease Inhibitor"/>
    <property type="match status" value="6"/>
</dbReference>
<evidence type="ECO:0000256" key="10">
    <source>
        <dbReference type="ARBA" id="ARBA00023136"/>
    </source>
</evidence>
<keyword evidence="10 13" id="KW-0472">Membrane</keyword>
<dbReference type="FunFam" id="3.80.10.10:FF:000213">
    <property type="entry name" value="Tyrosine-sulfated glycopeptide receptor 1"/>
    <property type="match status" value="1"/>
</dbReference>
<dbReference type="PANTHER" id="PTHR48062">
    <property type="entry name" value="RECEPTOR-LIKE PROTEIN 14"/>
    <property type="match status" value="1"/>
</dbReference>
<evidence type="ECO:0000256" key="2">
    <source>
        <dbReference type="ARBA" id="ARBA00004236"/>
    </source>
</evidence>
<dbReference type="InterPro" id="IPR051502">
    <property type="entry name" value="RLP_Defense_Trigger"/>
</dbReference>
<keyword evidence="7 14" id="KW-0732">Signal</keyword>
<keyword evidence="12" id="KW-0325">Glycoprotein</keyword>
<evidence type="ECO:0000256" key="3">
    <source>
        <dbReference type="ARBA" id="ARBA00009592"/>
    </source>
</evidence>
<evidence type="ECO:0000256" key="5">
    <source>
        <dbReference type="ARBA" id="ARBA00022614"/>
    </source>
</evidence>
<name>A0A9W7HPP3_HIBTR</name>
<evidence type="ECO:0000256" key="7">
    <source>
        <dbReference type="ARBA" id="ARBA00022729"/>
    </source>
</evidence>
<evidence type="ECO:0000256" key="6">
    <source>
        <dbReference type="ARBA" id="ARBA00022692"/>
    </source>
</evidence>